<dbReference type="Proteomes" id="UP000317650">
    <property type="component" value="Chromosome 3"/>
</dbReference>
<dbReference type="GO" id="GO:0008270">
    <property type="term" value="F:zinc ion binding"/>
    <property type="evidence" value="ECO:0007669"/>
    <property type="project" value="InterPro"/>
</dbReference>
<dbReference type="Pfam" id="PF20431">
    <property type="entry name" value="E_motif"/>
    <property type="match status" value="1"/>
</dbReference>
<evidence type="ECO:0000256" key="1">
    <source>
        <dbReference type="ARBA" id="ARBA00022737"/>
    </source>
</evidence>
<dbReference type="InterPro" id="IPR046848">
    <property type="entry name" value="E_motif"/>
</dbReference>
<protein>
    <recommendedName>
        <fullName evidence="3">DYW domain-containing protein</fullName>
    </recommendedName>
</protein>
<dbReference type="PROSITE" id="PS51375">
    <property type="entry name" value="PPR"/>
    <property type="match status" value="2"/>
</dbReference>
<dbReference type="AlphaFoldDB" id="A0A4V4H5W8"/>
<dbReference type="Gene3D" id="1.25.40.10">
    <property type="entry name" value="Tetratricopeptide repeat domain"/>
    <property type="match status" value="4"/>
</dbReference>
<evidence type="ECO:0000313" key="4">
    <source>
        <dbReference type="EMBL" id="THU57656.1"/>
    </source>
</evidence>
<dbReference type="GO" id="GO:0009451">
    <property type="term" value="P:RNA modification"/>
    <property type="evidence" value="ECO:0007669"/>
    <property type="project" value="InterPro"/>
</dbReference>
<feature type="domain" description="DYW" evidence="3">
    <location>
        <begin position="552"/>
        <end position="644"/>
    </location>
</feature>
<feature type="repeat" description="PPR" evidence="2">
    <location>
        <begin position="337"/>
        <end position="371"/>
    </location>
</feature>
<dbReference type="FunFam" id="1.25.40.10:FF:001050">
    <property type="entry name" value="Pentatricopeptide repeat-containing protein At2g33760"/>
    <property type="match status" value="1"/>
</dbReference>
<dbReference type="FunFam" id="1.25.40.10:FF:001087">
    <property type="entry name" value="Pentatricopeptide repeat-containing protein, mitochondrial"/>
    <property type="match status" value="1"/>
</dbReference>
<comment type="caution">
    <text evidence="4">The sequence shown here is derived from an EMBL/GenBank/DDBJ whole genome shotgun (WGS) entry which is preliminary data.</text>
</comment>
<dbReference type="FunFam" id="1.25.40.10:FF:000470">
    <property type="entry name" value="Pentatricopeptide repeat-containing protein At5g66520"/>
    <property type="match status" value="1"/>
</dbReference>
<evidence type="ECO:0000256" key="2">
    <source>
        <dbReference type="PROSITE-ProRule" id="PRU00708"/>
    </source>
</evidence>
<dbReference type="InterPro" id="IPR011990">
    <property type="entry name" value="TPR-like_helical_dom_sf"/>
</dbReference>
<keyword evidence="1" id="KW-0677">Repeat</keyword>
<dbReference type="STRING" id="52838.A0A4V4H5W8"/>
<evidence type="ECO:0000259" key="3">
    <source>
        <dbReference type="Pfam" id="PF14432"/>
    </source>
</evidence>
<proteinExistence type="predicted"/>
<accession>A0A4V4H5W8</accession>
<name>A0A4V4H5W8_MUSBA</name>
<dbReference type="Pfam" id="PF14432">
    <property type="entry name" value="DYW_deaminase"/>
    <property type="match status" value="1"/>
</dbReference>
<dbReference type="Pfam" id="PF01535">
    <property type="entry name" value="PPR"/>
    <property type="match status" value="7"/>
</dbReference>
<dbReference type="PANTHER" id="PTHR47926">
    <property type="entry name" value="PENTATRICOPEPTIDE REPEAT-CONTAINING PROTEIN"/>
    <property type="match status" value="1"/>
</dbReference>
<dbReference type="SUPFAM" id="SSF48452">
    <property type="entry name" value="TPR-like"/>
    <property type="match status" value="1"/>
</dbReference>
<organism evidence="4 5">
    <name type="scientific">Musa balbisiana</name>
    <name type="common">Banana</name>
    <dbReference type="NCBI Taxonomy" id="52838"/>
    <lineage>
        <taxon>Eukaryota</taxon>
        <taxon>Viridiplantae</taxon>
        <taxon>Streptophyta</taxon>
        <taxon>Embryophyta</taxon>
        <taxon>Tracheophyta</taxon>
        <taxon>Spermatophyta</taxon>
        <taxon>Magnoliopsida</taxon>
        <taxon>Liliopsida</taxon>
        <taxon>Zingiberales</taxon>
        <taxon>Musaceae</taxon>
        <taxon>Musa</taxon>
    </lineage>
</organism>
<feature type="repeat" description="PPR" evidence="2">
    <location>
        <begin position="205"/>
        <end position="239"/>
    </location>
</feature>
<keyword evidence="5" id="KW-1185">Reference proteome</keyword>
<evidence type="ECO:0000313" key="5">
    <source>
        <dbReference type="Proteomes" id="UP000317650"/>
    </source>
</evidence>
<dbReference type="GO" id="GO:0003723">
    <property type="term" value="F:RNA binding"/>
    <property type="evidence" value="ECO:0007669"/>
    <property type="project" value="InterPro"/>
</dbReference>
<gene>
    <name evidence="4" type="ORF">C4D60_Mb03t05820</name>
</gene>
<sequence>MNLNSNINIATSLNPSPCLPLLSPPTCPSSSPSSLISSLKTSKTLRDLHQLHALAIKTGLFGDPLVAAEVLRSSVLSEHRDLRYGRRVFDQMPEPNCFSWNTLIRAYSESDGGHPSESLLLFSRMLLCETARPNRYTFPSVLKACARAEAIQEGKQVHGQVIKLGWDDDAFVLTNSVRMYACCGFMEDARKLVEKSSLSPESESSVVLHNIVIDGYFRLGMVEEARQVFDRMANKSVISWNGMISKFAQTGYFKEAICVFRKMQLEGVKHNYVTLVSVLPAISRLGALELGEWVHAYAEKNVIEMDDVLGSALVDMYSKCGNIDKAVQVFEGLPKRNPITWSTMIGGLALHGRAGEALDYFQRMEKAGVVPSDVVFIGVLNACSHAGLVDEGRSYFNRMVNIYQLSPRIEHYGCMVDMLGRAGLLEEAEELVVNMPVKPDDVIYKAFLAACKKHGDAEIGMRVAKCFMELVSHDGDSYVLLSNLCASLGEWDTVAKLRLTMKELEVRKDPGCSWITIDGMIHEFVVEDYTHPRTKEIYLMLEEMAVKLQEAGYVPDTAQVLLNIEEEKKESTLFYHSEKIAIAFGLISTSSGTTLHIVKNLRICGDCHSSIKLISKVYGRRIIVRDRSRFHHFEDGVCSCNDYW</sequence>
<reference evidence="4 5" key="1">
    <citation type="journal article" date="2019" name="Nat. Plants">
        <title>Genome sequencing of Musa balbisiana reveals subgenome evolution and function divergence in polyploid bananas.</title>
        <authorList>
            <person name="Yao X."/>
        </authorList>
    </citation>
    <scope>NUCLEOTIDE SEQUENCE [LARGE SCALE GENOMIC DNA]</scope>
    <source>
        <strain evidence="5">cv. DH-PKW</strain>
        <tissue evidence="4">Leaves</tissue>
    </source>
</reference>
<dbReference type="NCBIfam" id="TIGR00756">
    <property type="entry name" value="PPR"/>
    <property type="match status" value="3"/>
</dbReference>
<dbReference type="PANTHER" id="PTHR47926:SF452">
    <property type="entry name" value="PENTATRICOPEPTIDE REPEAT-CONTAINING PROTEIN"/>
    <property type="match status" value="1"/>
</dbReference>
<dbReference type="InterPro" id="IPR002885">
    <property type="entry name" value="PPR_rpt"/>
</dbReference>
<dbReference type="EMBL" id="PYDT01000006">
    <property type="protein sequence ID" value="THU57656.1"/>
    <property type="molecule type" value="Genomic_DNA"/>
</dbReference>
<dbReference type="InterPro" id="IPR046960">
    <property type="entry name" value="PPR_At4g14850-like_plant"/>
</dbReference>
<dbReference type="InterPro" id="IPR032867">
    <property type="entry name" value="DYW_dom"/>
</dbReference>